<keyword evidence="1" id="KW-0472">Membrane</keyword>
<evidence type="ECO:0000313" key="3">
    <source>
        <dbReference type="Proteomes" id="UP000238081"/>
    </source>
</evidence>
<name>A0A2S7FE07_CLOBU</name>
<dbReference type="PANTHER" id="PTHR41771">
    <property type="entry name" value="MEMBRANE PROTEIN-RELATED"/>
    <property type="match status" value="1"/>
</dbReference>
<evidence type="ECO:0000256" key="1">
    <source>
        <dbReference type="SAM" id="Phobius"/>
    </source>
</evidence>
<feature type="transmembrane region" description="Helical" evidence="1">
    <location>
        <begin position="341"/>
        <end position="364"/>
    </location>
</feature>
<reference evidence="2 3" key="1">
    <citation type="submission" date="2016-01" db="EMBL/GenBank/DDBJ databases">
        <title>Characterization of the Clostridium difficile lineages that are prevalent in Hong Kong and China.</title>
        <authorList>
            <person name="Kwok J.S.-L."/>
            <person name="Lam W.-Y."/>
            <person name="Ip M."/>
            <person name="Chan T.-F."/>
            <person name="Hawkey P.M."/>
            <person name="Tsui S.K.-W."/>
        </authorList>
    </citation>
    <scope>NUCLEOTIDE SEQUENCE [LARGE SCALE GENOMIC DNA]</scope>
    <source>
        <strain evidence="2 3">300064</strain>
    </source>
</reference>
<comment type="caution">
    <text evidence="2">The sequence shown here is derived from an EMBL/GenBank/DDBJ whole genome shotgun (WGS) entry which is preliminary data.</text>
</comment>
<accession>A0A2S7FE07</accession>
<feature type="transmembrane region" description="Helical" evidence="1">
    <location>
        <begin position="129"/>
        <end position="146"/>
    </location>
</feature>
<feature type="transmembrane region" description="Helical" evidence="1">
    <location>
        <begin position="177"/>
        <end position="196"/>
    </location>
</feature>
<feature type="transmembrane region" description="Helical" evidence="1">
    <location>
        <begin position="297"/>
        <end position="321"/>
    </location>
</feature>
<gene>
    <name evidence="2" type="ORF">AWN73_09610</name>
</gene>
<organism evidence="2 3">
    <name type="scientific">Clostridium butyricum</name>
    <dbReference type="NCBI Taxonomy" id="1492"/>
    <lineage>
        <taxon>Bacteria</taxon>
        <taxon>Bacillati</taxon>
        <taxon>Bacillota</taxon>
        <taxon>Clostridia</taxon>
        <taxon>Eubacteriales</taxon>
        <taxon>Clostridiaceae</taxon>
        <taxon>Clostridium</taxon>
    </lineage>
</organism>
<proteinExistence type="predicted"/>
<sequence>MFTNILNNINKKKLVWLSGLFIIFIFSIIFVNNNEKYYKRPIAKILSINESYNDKAIDNGKTEQMKIQKIKAIIMNGESKGKIIDLNNETSFSNANDLDLKENDEVFIKINNDVNNLSFNITDFKRDKYMVYILSIFVMLAIIIGGTKGFLSLASVFINIIITFTLIVQFAESSYLIPISLGTSILFIVSSILIVCGKSNKSFSAIIGTLSGTFVSILISGTVIYLNNWNGIHFEEMDYLTVPPESIFFVELIVGTLGGIMDIAISIASAVTELYSKNPDIDNKTLIKSVKEIGQDIMGTMSNTLVFAYMGGSIPTILLYLRNNIPLTYILHLNLSLEYMRAIVGSIGIVISIPITMFTSIIIYKYNKIRKA</sequence>
<dbReference type="Proteomes" id="UP000238081">
    <property type="component" value="Unassembled WGS sequence"/>
</dbReference>
<dbReference type="PANTHER" id="PTHR41771:SF1">
    <property type="entry name" value="MEMBRANE PROTEIN"/>
    <property type="match status" value="1"/>
</dbReference>
<evidence type="ECO:0008006" key="4">
    <source>
        <dbReference type="Google" id="ProtNLM"/>
    </source>
</evidence>
<feature type="transmembrane region" description="Helical" evidence="1">
    <location>
        <begin position="246"/>
        <end position="276"/>
    </location>
</feature>
<dbReference type="EMBL" id="LRDH01000067">
    <property type="protein sequence ID" value="PPV16761.1"/>
    <property type="molecule type" value="Genomic_DNA"/>
</dbReference>
<dbReference type="Pfam" id="PF07907">
    <property type="entry name" value="YibE_F"/>
    <property type="match status" value="1"/>
</dbReference>
<evidence type="ECO:0000313" key="2">
    <source>
        <dbReference type="EMBL" id="PPV16761.1"/>
    </source>
</evidence>
<feature type="transmembrane region" description="Helical" evidence="1">
    <location>
        <begin position="14"/>
        <end position="31"/>
    </location>
</feature>
<dbReference type="AlphaFoldDB" id="A0A2S7FE07"/>
<feature type="transmembrane region" description="Helical" evidence="1">
    <location>
        <begin position="203"/>
        <end position="226"/>
    </location>
</feature>
<protein>
    <recommendedName>
        <fullName evidence="4">YibE/F family protein</fullName>
    </recommendedName>
</protein>
<dbReference type="InterPro" id="IPR012507">
    <property type="entry name" value="YibE_F"/>
</dbReference>
<keyword evidence="1" id="KW-1133">Transmembrane helix</keyword>
<dbReference type="RefSeq" id="WP_043665212.1">
    <property type="nucleotide sequence ID" value="NZ_JSEG01000015.1"/>
</dbReference>
<keyword evidence="1" id="KW-0812">Transmembrane</keyword>